<dbReference type="EMBL" id="CP007032">
    <property type="protein sequence ID" value="AHF06201.1"/>
    <property type="molecule type" value="Genomic_DNA"/>
</dbReference>
<dbReference type="PROSITE" id="PS51257">
    <property type="entry name" value="PROKAR_LIPOPROTEIN"/>
    <property type="match status" value="1"/>
</dbReference>
<sequence>MKKKLSKIMAVMVSLFLMLSLTACSSSTTQTTSKAQTLKKVGILQVVEHPSLNEIREAIVKELGDKGFKDGENITIDYQNAQGDQSNLKTMAQKFVNGKYDLIIAIATPSAQAVVSETKEIPIVFSAVLDPIGAGVIQNFEKPGGNVTGTSNAVSAEKVMELASQITPGIKKIGTVYNPGESNAAWVINSLKEYTAKNNINLVEATVTNSSEVQQAANSLVGKVDAIFIPNDNTVATAMPVVSQIAIKAKLPVYVTADSLVRDGGLATNGINYTTLGQETADMAVEVLNGKKPGDISAKTMSKMNVYLNKDTANALGITFPEELLKQAVQVVEKK</sequence>
<dbReference type="STRING" id="871968.DESME_03380"/>
<dbReference type="Pfam" id="PF04392">
    <property type="entry name" value="ABC_sub_bind"/>
    <property type="match status" value="1"/>
</dbReference>
<keyword evidence="1" id="KW-0732">Signal</keyword>
<dbReference type="InterPro" id="IPR007487">
    <property type="entry name" value="ABC_transpt-TYRBP-like"/>
</dbReference>
<feature type="signal peptide" evidence="1">
    <location>
        <begin position="1"/>
        <end position="25"/>
    </location>
</feature>
<name>W0EAY2_9FIRM</name>
<dbReference type="RefSeq" id="WP_006715300.1">
    <property type="nucleotide sequence ID" value="NZ_CP007032.1"/>
</dbReference>
<keyword evidence="3" id="KW-1185">Reference proteome</keyword>
<proteinExistence type="predicted"/>
<dbReference type="InterPro" id="IPR028082">
    <property type="entry name" value="Peripla_BP_I"/>
</dbReference>
<dbReference type="SUPFAM" id="SSF53822">
    <property type="entry name" value="Periplasmic binding protein-like I"/>
    <property type="match status" value="1"/>
</dbReference>
<dbReference type="eggNOG" id="COG2984">
    <property type="taxonomic scope" value="Bacteria"/>
</dbReference>
<dbReference type="KEGG" id="dmt:DESME_03380"/>
<organism evidence="2 3">
    <name type="scientific">Desulfitobacterium metallireducens DSM 15288</name>
    <dbReference type="NCBI Taxonomy" id="871968"/>
    <lineage>
        <taxon>Bacteria</taxon>
        <taxon>Bacillati</taxon>
        <taxon>Bacillota</taxon>
        <taxon>Clostridia</taxon>
        <taxon>Eubacteriales</taxon>
        <taxon>Desulfitobacteriaceae</taxon>
        <taxon>Desulfitobacterium</taxon>
    </lineage>
</organism>
<protein>
    <submittedName>
        <fullName evidence="2">Peptide ABC transporter substrate-binding protein</fullName>
    </submittedName>
</protein>
<dbReference type="Gene3D" id="3.40.50.2300">
    <property type="match status" value="2"/>
</dbReference>
<dbReference type="PANTHER" id="PTHR35271">
    <property type="entry name" value="ABC TRANSPORTER, SUBSTRATE-BINDING LIPOPROTEIN-RELATED"/>
    <property type="match status" value="1"/>
</dbReference>
<dbReference type="CDD" id="cd06325">
    <property type="entry name" value="PBP1_ABC_unchar_transporter"/>
    <property type="match status" value="1"/>
</dbReference>
<evidence type="ECO:0000313" key="2">
    <source>
        <dbReference type="EMBL" id="AHF06201.1"/>
    </source>
</evidence>
<evidence type="ECO:0000313" key="3">
    <source>
        <dbReference type="Proteomes" id="UP000010847"/>
    </source>
</evidence>
<gene>
    <name evidence="2" type="ORF">DESME_03380</name>
</gene>
<dbReference type="AlphaFoldDB" id="W0EAY2"/>
<evidence type="ECO:0000256" key="1">
    <source>
        <dbReference type="SAM" id="SignalP"/>
    </source>
</evidence>
<dbReference type="HOGENOM" id="CLU_058196_1_0_9"/>
<dbReference type="PANTHER" id="PTHR35271:SF1">
    <property type="entry name" value="ABC TRANSPORTER, SUBSTRATE-BINDING LIPOPROTEIN"/>
    <property type="match status" value="1"/>
</dbReference>
<accession>W0EAY2</accession>
<reference evidence="2 3" key="1">
    <citation type="submission" date="2013-12" db="EMBL/GenBank/DDBJ databases">
        <authorList>
            <consortium name="DOE Joint Genome Institute"/>
            <person name="Smidt H."/>
            <person name="Huntemann M."/>
            <person name="Han J."/>
            <person name="Chen A."/>
            <person name="Kyrpides N."/>
            <person name="Mavromatis K."/>
            <person name="Markowitz V."/>
            <person name="Palaniappan K."/>
            <person name="Ivanova N."/>
            <person name="Schaumberg A."/>
            <person name="Pati A."/>
            <person name="Liolios K."/>
            <person name="Nordberg H.P."/>
            <person name="Cantor M.N."/>
            <person name="Hua S.X."/>
            <person name="Woyke T."/>
        </authorList>
    </citation>
    <scope>NUCLEOTIDE SEQUENCE [LARGE SCALE GENOMIC DNA]</scope>
    <source>
        <strain evidence="3">DSM 15288</strain>
    </source>
</reference>
<dbReference type="Proteomes" id="UP000010847">
    <property type="component" value="Chromosome"/>
</dbReference>
<dbReference type="OrthoDB" id="9776955at2"/>
<feature type="chain" id="PRO_5038630421" evidence="1">
    <location>
        <begin position="26"/>
        <end position="335"/>
    </location>
</feature>